<evidence type="ECO:0000313" key="8">
    <source>
        <dbReference type="EMBL" id="PKI85704.1"/>
    </source>
</evidence>
<gene>
    <name evidence="8" type="ORF">MVES_000391</name>
</gene>
<reference evidence="8 9" key="1">
    <citation type="submission" date="2017-10" db="EMBL/GenBank/DDBJ databases">
        <title>A novel species of cold-tolerant Malassezia isolated from bats.</title>
        <authorList>
            <person name="Lorch J.M."/>
            <person name="Palmer J.M."/>
            <person name="Vanderwolf K.J."/>
            <person name="Schmidt K.Z."/>
            <person name="Verant M.L."/>
            <person name="Weller T.J."/>
            <person name="Blehert D.S."/>
        </authorList>
    </citation>
    <scope>NUCLEOTIDE SEQUENCE [LARGE SCALE GENOMIC DNA]</scope>
    <source>
        <strain evidence="8 9">NWHC:44797-103</strain>
    </source>
</reference>
<dbReference type="Proteomes" id="UP000232875">
    <property type="component" value="Unassembled WGS sequence"/>
</dbReference>
<evidence type="ECO:0000256" key="2">
    <source>
        <dbReference type="ARBA" id="ARBA00022801"/>
    </source>
</evidence>
<comment type="catalytic activity">
    <reaction evidence="6">
        <text>a monoacylglycerol + H2O = glycerol + a fatty acid + H(+)</text>
        <dbReference type="Rhea" id="RHEA:15245"/>
        <dbReference type="ChEBI" id="CHEBI:15377"/>
        <dbReference type="ChEBI" id="CHEBI:15378"/>
        <dbReference type="ChEBI" id="CHEBI:17408"/>
        <dbReference type="ChEBI" id="CHEBI:17754"/>
        <dbReference type="ChEBI" id="CHEBI:28868"/>
    </reaction>
</comment>
<dbReference type="OrthoDB" id="2363873at2759"/>
<evidence type="ECO:0000256" key="4">
    <source>
        <dbReference type="ARBA" id="ARBA00023098"/>
    </source>
</evidence>
<dbReference type="SUPFAM" id="SSF53474">
    <property type="entry name" value="alpha/beta-Hydrolases"/>
    <property type="match status" value="1"/>
</dbReference>
<dbReference type="AlphaFoldDB" id="A0A2N1JGM2"/>
<dbReference type="PANTHER" id="PTHR10272">
    <property type="entry name" value="PLATELET-ACTIVATING FACTOR ACETYLHYDROLASE"/>
    <property type="match status" value="1"/>
</dbReference>
<feature type="compositionally biased region" description="Basic and acidic residues" evidence="7">
    <location>
        <begin position="643"/>
        <end position="662"/>
    </location>
</feature>
<sequence>MKILPPYSGRFEVGAVDLELPVREPRDFLPEYLNPILVNKLDRHGHKVGNRKARKVYEACQKSAMPENASKEEEAFSHDQAWLNQARYLSEKGYRFDNAILRFQTILCTMYYPSDIKRKDATLYPNVAWLGRPFKKTMLPVLDYMSMYGSWAKLFFPVVLQMGRFHLQARVALPLADPANVSPALSQGTFEGDTRNLDKQKFPVVIFSHGLGGNRLGYSQFCGELASHGFIVAAIEHRDGSGLGSFVWTEVDQLLYSKDSPLDKKTQKRLRRLRAWGAAESVYNMPIGDDGEDDATARNKADEPLGKDMKNLQNMFAKVPYLPFESVGLASFMDKQGEKETGLRQAQLAMRAAEIEEMVFVLNRINNGDCDFLASLRTRSLGTSLCGAKKYGGARKRLSLPRVTEFFAKWKGQMDLKFPSLIGHSFGGATLFEYLRTDQEHFQYGIVLDPWMDFVRDPATDKSVRGCLNKPTYVINSEGFTLWREHYNKLCRVLMDGVVNGHLDRGWLFTVSGANHTDFSDMPFLLPGIFGSALPAKDANRTITTLTIEQIISLRQQKHLRQIETGSILNDLGTHKQNTKMGGLRLNGDPDGQKPSQNVFNKLYSAALRSRGSKKKNPFLWELRGWREGGERRPHGHHLSKASGDDMKREGRTSRNSAREDTFSEVSVQGSGEDLKPQFIDPVQHSEDQPDPWEGIVIDSDARRVYDVWEKQVYHKLGRRYPYSMITFALWLMGIRGGFAVAGHVL</sequence>
<name>A0A2N1JGM2_9BASI</name>
<feature type="region of interest" description="Disordered" evidence="7">
    <location>
        <begin position="630"/>
        <end position="693"/>
    </location>
</feature>
<evidence type="ECO:0000256" key="7">
    <source>
        <dbReference type="SAM" id="MobiDB-lite"/>
    </source>
</evidence>
<evidence type="ECO:0000313" key="9">
    <source>
        <dbReference type="Proteomes" id="UP000232875"/>
    </source>
</evidence>
<protein>
    <recommendedName>
        <fullName evidence="1">1-alkyl-2-acetylglycerophosphocholine esterase</fullName>
        <ecNumber evidence="1">3.1.1.47</ecNumber>
    </recommendedName>
</protein>
<dbReference type="GO" id="GO:0016042">
    <property type="term" value="P:lipid catabolic process"/>
    <property type="evidence" value="ECO:0007669"/>
    <property type="project" value="UniProtKB-KW"/>
</dbReference>
<dbReference type="PANTHER" id="PTHR10272:SF0">
    <property type="entry name" value="PLATELET-ACTIVATING FACTOR ACETYLHYDROLASE"/>
    <property type="match status" value="1"/>
</dbReference>
<proteinExistence type="predicted"/>
<evidence type="ECO:0000256" key="3">
    <source>
        <dbReference type="ARBA" id="ARBA00022963"/>
    </source>
</evidence>
<dbReference type="InterPro" id="IPR029058">
    <property type="entry name" value="AB_hydrolase_fold"/>
</dbReference>
<evidence type="ECO:0000256" key="5">
    <source>
        <dbReference type="ARBA" id="ARBA00047591"/>
    </source>
</evidence>
<dbReference type="Gene3D" id="3.40.50.1820">
    <property type="entry name" value="alpha/beta hydrolase"/>
    <property type="match status" value="1"/>
</dbReference>
<dbReference type="GO" id="GO:0003847">
    <property type="term" value="F:1-alkyl-2-acetylglycerophosphocholine esterase activity"/>
    <property type="evidence" value="ECO:0007669"/>
    <property type="project" value="UniProtKB-EC"/>
</dbReference>
<accession>A0A2N1JGM2</accession>
<dbReference type="STRING" id="2020962.A0A2N1JGM2"/>
<evidence type="ECO:0000256" key="6">
    <source>
        <dbReference type="ARBA" id="ARBA00048461"/>
    </source>
</evidence>
<keyword evidence="3" id="KW-0442">Lipid degradation</keyword>
<keyword evidence="9" id="KW-1185">Reference proteome</keyword>
<dbReference type="EMBL" id="KZ454987">
    <property type="protein sequence ID" value="PKI85704.1"/>
    <property type="molecule type" value="Genomic_DNA"/>
</dbReference>
<keyword evidence="4" id="KW-0443">Lipid metabolism</keyword>
<keyword evidence="2" id="KW-0378">Hydrolase</keyword>
<organism evidence="8 9">
    <name type="scientific">Malassezia vespertilionis</name>
    <dbReference type="NCBI Taxonomy" id="2020962"/>
    <lineage>
        <taxon>Eukaryota</taxon>
        <taxon>Fungi</taxon>
        <taxon>Dikarya</taxon>
        <taxon>Basidiomycota</taxon>
        <taxon>Ustilaginomycotina</taxon>
        <taxon>Malasseziomycetes</taxon>
        <taxon>Malasseziales</taxon>
        <taxon>Malasseziaceae</taxon>
        <taxon>Malassezia</taxon>
    </lineage>
</organism>
<dbReference type="Pfam" id="PF03403">
    <property type="entry name" value="PAF-AH_p_II"/>
    <property type="match status" value="2"/>
</dbReference>
<comment type="catalytic activity">
    <reaction evidence="5">
        <text>a diacylglycerol + H2O = a monoacylglycerol + a fatty acid + H(+)</text>
        <dbReference type="Rhea" id="RHEA:32731"/>
        <dbReference type="ChEBI" id="CHEBI:15377"/>
        <dbReference type="ChEBI" id="CHEBI:15378"/>
        <dbReference type="ChEBI" id="CHEBI:17408"/>
        <dbReference type="ChEBI" id="CHEBI:18035"/>
        <dbReference type="ChEBI" id="CHEBI:28868"/>
    </reaction>
</comment>
<dbReference type="EC" id="3.1.1.47" evidence="1"/>
<evidence type="ECO:0000256" key="1">
    <source>
        <dbReference type="ARBA" id="ARBA00013201"/>
    </source>
</evidence>